<keyword evidence="2 7" id="KW-0813">Transport</keyword>
<keyword evidence="4 7" id="KW-0812">Transmembrane</keyword>
<sequence length="733" mass="83161">MKFLLLLLFPVFIFSQNIVRGIVSDENGHLVENVLVKNISKSLYHTHTDISGNFSLENVNLQDSLEFVHQDFETQKIVLKNLENLNIILEKKSFQIKEITITKNLKNLNTISKIDLQVQPVASSQDLLRKVPGLFIGQHAGGGKAEQIFLRGFDADHGTDVAISVDGMPVNMVSHAHGQGYADLHFVIPETVESIDFDKGSYFADKGDFATAGFVAFKTRDFFDKSSLGLEIGQFNTFRTNGIFNLLNKNNQSAYFAGEFLMTDNYFDAPQNFNRINLFGKYTSRLSDKDRLSVSVSHFNSKWDASGQIPERAVNSGLISHFGAIDNTEGGTTSRSNFNLQYERKMNDDSFIRNQVYFNKYDFKLYSNFTFFLNDPINGDQIRQKDNRTIVGFQSEYNGKINDNISFKTGGGLRNDNNKDIELSHTKNRQTVLQYLSLGDINQTNLFGYGSWDFSFGKWLINAGLRVDYFKFNVVDQLAENYQNQSEAKAVLSPKLNFLYFFNTGFNAFLKLGKGFHSNDARVVIAEKGKSILPASYNADLGFSWKPLPNVLINASLWYLFLEQEFVYVGDEAVVEPSGKTARKGVDVGLRYQLNNWLFWNTDFTYTHARAIQEAKGNDYIPLAPKTTFVSGLSVKNLKNFSAGINARYLGDRPANEDNSVIAKGYFITDFSVNYQFRKVSVGINIDNIFNTKWKETQFLTESRLQNETESVEEIHYTAGTPFNARLILKYNF</sequence>
<keyword evidence="3 7" id="KW-1134">Transmembrane beta strand</keyword>
<organism evidence="9 10">
    <name type="scientific">Chryseobacterium gambrini</name>
    <dbReference type="NCBI Taxonomy" id="373672"/>
    <lineage>
        <taxon>Bacteria</taxon>
        <taxon>Pseudomonadati</taxon>
        <taxon>Bacteroidota</taxon>
        <taxon>Flavobacteriia</taxon>
        <taxon>Flavobacteriales</taxon>
        <taxon>Weeksellaceae</taxon>
        <taxon>Chryseobacterium group</taxon>
        <taxon>Chryseobacterium</taxon>
    </lineage>
</organism>
<evidence type="ECO:0000256" key="6">
    <source>
        <dbReference type="ARBA" id="ARBA00023237"/>
    </source>
</evidence>
<dbReference type="InterPro" id="IPR008969">
    <property type="entry name" value="CarboxyPept-like_regulatory"/>
</dbReference>
<dbReference type="InterPro" id="IPR012910">
    <property type="entry name" value="Plug_dom"/>
</dbReference>
<evidence type="ECO:0000313" key="10">
    <source>
        <dbReference type="Proteomes" id="UP000185781"/>
    </source>
</evidence>
<dbReference type="STRING" id="373672.SAMN05421785_105210"/>
<feature type="domain" description="TonB-dependent receptor plug" evidence="8">
    <location>
        <begin position="107"/>
        <end position="213"/>
    </location>
</feature>
<reference evidence="9 10" key="1">
    <citation type="submission" date="2017-01" db="EMBL/GenBank/DDBJ databases">
        <authorList>
            <person name="Mah S.A."/>
            <person name="Swanson W.J."/>
            <person name="Moy G.W."/>
            <person name="Vacquier V.D."/>
        </authorList>
    </citation>
    <scope>NUCLEOTIDE SEQUENCE [LARGE SCALE GENOMIC DNA]</scope>
    <source>
        <strain evidence="9 10">DSM 18014</strain>
    </source>
</reference>
<dbReference type="GO" id="GO:0015344">
    <property type="term" value="F:siderophore uptake transmembrane transporter activity"/>
    <property type="evidence" value="ECO:0007669"/>
    <property type="project" value="TreeGrafter"/>
</dbReference>
<name>A0A1N7NY62_9FLAO</name>
<keyword evidence="5 7" id="KW-0472">Membrane</keyword>
<evidence type="ECO:0000256" key="1">
    <source>
        <dbReference type="ARBA" id="ARBA00004571"/>
    </source>
</evidence>
<dbReference type="SUPFAM" id="SSF56935">
    <property type="entry name" value="Porins"/>
    <property type="match status" value="1"/>
</dbReference>
<comment type="subcellular location">
    <subcellularLocation>
        <location evidence="1 7">Cell outer membrane</location>
        <topology evidence="1 7">Multi-pass membrane protein</topology>
    </subcellularLocation>
</comment>
<dbReference type="GO" id="GO:0009279">
    <property type="term" value="C:cell outer membrane"/>
    <property type="evidence" value="ECO:0007669"/>
    <property type="project" value="UniProtKB-SubCell"/>
</dbReference>
<evidence type="ECO:0000256" key="4">
    <source>
        <dbReference type="ARBA" id="ARBA00022692"/>
    </source>
</evidence>
<evidence type="ECO:0000256" key="7">
    <source>
        <dbReference type="PROSITE-ProRule" id="PRU01360"/>
    </source>
</evidence>
<evidence type="ECO:0000256" key="2">
    <source>
        <dbReference type="ARBA" id="ARBA00022448"/>
    </source>
</evidence>
<dbReference type="SUPFAM" id="SSF49464">
    <property type="entry name" value="Carboxypeptidase regulatory domain-like"/>
    <property type="match status" value="1"/>
</dbReference>
<dbReference type="GO" id="GO:0044718">
    <property type="term" value="P:siderophore transmembrane transport"/>
    <property type="evidence" value="ECO:0007669"/>
    <property type="project" value="TreeGrafter"/>
</dbReference>
<dbReference type="OrthoDB" id="99480at2"/>
<evidence type="ECO:0000259" key="8">
    <source>
        <dbReference type="Pfam" id="PF07715"/>
    </source>
</evidence>
<dbReference type="InterPro" id="IPR039426">
    <property type="entry name" value="TonB-dep_rcpt-like"/>
</dbReference>
<proteinExistence type="inferred from homology"/>
<dbReference type="AlphaFoldDB" id="A0A1N7NY62"/>
<keyword evidence="9" id="KW-0675">Receptor</keyword>
<dbReference type="InterPro" id="IPR037066">
    <property type="entry name" value="Plug_dom_sf"/>
</dbReference>
<dbReference type="EMBL" id="FTOV01000005">
    <property type="protein sequence ID" value="SIT03260.1"/>
    <property type="molecule type" value="Genomic_DNA"/>
</dbReference>
<dbReference type="Pfam" id="PF07715">
    <property type="entry name" value="Plug"/>
    <property type="match status" value="1"/>
</dbReference>
<dbReference type="PANTHER" id="PTHR30069:SF36">
    <property type="entry name" value="BLL6948 PROTEIN"/>
    <property type="match status" value="1"/>
</dbReference>
<gene>
    <name evidence="9" type="ORF">SAMN05421785_105210</name>
</gene>
<dbReference type="InterPro" id="IPR036942">
    <property type="entry name" value="Beta-barrel_TonB_sf"/>
</dbReference>
<dbReference type="Gene3D" id="2.40.170.20">
    <property type="entry name" value="TonB-dependent receptor, beta-barrel domain"/>
    <property type="match status" value="1"/>
</dbReference>
<protein>
    <submittedName>
        <fullName evidence="9">Outer membrane receptor proteins, mostly Fe transport</fullName>
    </submittedName>
</protein>
<dbReference type="RefSeq" id="WP_076392943.1">
    <property type="nucleotide sequence ID" value="NZ_FTOV01000005.1"/>
</dbReference>
<evidence type="ECO:0000256" key="3">
    <source>
        <dbReference type="ARBA" id="ARBA00022452"/>
    </source>
</evidence>
<dbReference type="Proteomes" id="UP000185781">
    <property type="component" value="Unassembled WGS sequence"/>
</dbReference>
<dbReference type="Gene3D" id="2.170.130.10">
    <property type="entry name" value="TonB-dependent receptor, plug domain"/>
    <property type="match status" value="1"/>
</dbReference>
<evidence type="ECO:0000313" key="9">
    <source>
        <dbReference type="EMBL" id="SIT03260.1"/>
    </source>
</evidence>
<keyword evidence="6 7" id="KW-0998">Cell outer membrane</keyword>
<dbReference type="PANTHER" id="PTHR30069">
    <property type="entry name" value="TONB-DEPENDENT OUTER MEMBRANE RECEPTOR"/>
    <property type="match status" value="1"/>
</dbReference>
<comment type="similarity">
    <text evidence="7">Belongs to the TonB-dependent receptor family.</text>
</comment>
<evidence type="ECO:0000256" key="5">
    <source>
        <dbReference type="ARBA" id="ARBA00023136"/>
    </source>
</evidence>
<accession>A0A1N7NY62</accession>
<dbReference type="PROSITE" id="PS52016">
    <property type="entry name" value="TONB_DEPENDENT_REC_3"/>
    <property type="match status" value="1"/>
</dbReference>